<organism evidence="2 3">
    <name type="scientific">Prosthecobacter fusiformis</name>
    <dbReference type="NCBI Taxonomy" id="48464"/>
    <lineage>
        <taxon>Bacteria</taxon>
        <taxon>Pseudomonadati</taxon>
        <taxon>Verrucomicrobiota</taxon>
        <taxon>Verrucomicrobiia</taxon>
        <taxon>Verrucomicrobiales</taxon>
        <taxon>Verrucomicrobiaceae</taxon>
        <taxon>Prosthecobacter</taxon>
    </lineage>
</organism>
<name>A0A4R7RP95_9BACT</name>
<feature type="region of interest" description="Disordered" evidence="1">
    <location>
        <begin position="235"/>
        <end position="265"/>
    </location>
</feature>
<evidence type="ECO:0000256" key="1">
    <source>
        <dbReference type="SAM" id="MobiDB-lite"/>
    </source>
</evidence>
<dbReference type="Proteomes" id="UP000295662">
    <property type="component" value="Unassembled WGS sequence"/>
</dbReference>
<dbReference type="AlphaFoldDB" id="A0A4R7RP95"/>
<proteinExistence type="predicted"/>
<feature type="region of interest" description="Disordered" evidence="1">
    <location>
        <begin position="119"/>
        <end position="159"/>
    </location>
</feature>
<dbReference type="EMBL" id="SOCA01000007">
    <property type="protein sequence ID" value="TDU67281.1"/>
    <property type="molecule type" value="Genomic_DNA"/>
</dbReference>
<protein>
    <submittedName>
        <fullName evidence="2">Uncharacterized protein</fullName>
    </submittedName>
</protein>
<evidence type="ECO:0000313" key="2">
    <source>
        <dbReference type="EMBL" id="TDU67281.1"/>
    </source>
</evidence>
<gene>
    <name evidence="2" type="ORF">EI77_03483</name>
</gene>
<keyword evidence="3" id="KW-1185">Reference proteome</keyword>
<accession>A0A4R7RP95</accession>
<comment type="caution">
    <text evidence="2">The sequence shown here is derived from an EMBL/GenBank/DDBJ whole genome shotgun (WGS) entry which is preliminary data.</text>
</comment>
<feature type="compositionally biased region" description="Pro residues" evidence="1">
    <location>
        <begin position="119"/>
        <end position="138"/>
    </location>
</feature>
<dbReference type="RefSeq" id="WP_166647314.1">
    <property type="nucleotide sequence ID" value="NZ_SOCA01000007.1"/>
</dbReference>
<feature type="compositionally biased region" description="Basic and acidic residues" evidence="1">
    <location>
        <begin position="139"/>
        <end position="159"/>
    </location>
</feature>
<evidence type="ECO:0000313" key="3">
    <source>
        <dbReference type="Proteomes" id="UP000295662"/>
    </source>
</evidence>
<reference evidence="2 3" key="1">
    <citation type="submission" date="2019-03" db="EMBL/GenBank/DDBJ databases">
        <title>Genomic Encyclopedia of Archaeal and Bacterial Type Strains, Phase II (KMG-II): from individual species to whole genera.</title>
        <authorList>
            <person name="Goeker M."/>
        </authorList>
    </citation>
    <scope>NUCLEOTIDE SEQUENCE [LARGE SCALE GENOMIC DNA]</scope>
    <source>
        <strain evidence="2 3">ATCC 25309</strain>
    </source>
</reference>
<sequence>MLTLPLDLPALLKVAAQVAAEYGCEVRLSKNGGFLVRPLLDRRTSTSSSTERVRKHREAKRQASPSEAPPSAEVEQCKTSLPDEALLSPILPATDETHVTHETVKRVSADLAPSFPPAPPFPVPLSSPPALTPVPPPAREARPRSARRQHTEENLREADSVAVPTALSTPDFLEAWDQWCQHRSALARLNPQKQWTAIAARNTLAECERNGEPLATQAIRASIANGWQSLVWERTSTPRNSGNGNAGNGSGYSGNSNGFNNRPRPKYQAYQASEATRGLTPEQISCF</sequence>
<feature type="region of interest" description="Disordered" evidence="1">
    <location>
        <begin position="43"/>
        <end position="78"/>
    </location>
</feature>